<dbReference type="AlphaFoldDB" id="A0A150S1M0"/>
<protein>
    <submittedName>
        <fullName evidence="2">Uncharacterized protein</fullName>
    </submittedName>
</protein>
<comment type="caution">
    <text evidence="2">The sequence shown here is derived from an EMBL/GenBank/DDBJ whole genome shotgun (WGS) entry which is preliminary data.</text>
</comment>
<dbReference type="Proteomes" id="UP000075515">
    <property type="component" value="Unassembled WGS sequence"/>
</dbReference>
<feature type="region of interest" description="Disordered" evidence="1">
    <location>
        <begin position="201"/>
        <end position="228"/>
    </location>
</feature>
<dbReference type="EMBL" id="JEMC01002661">
    <property type="protein sequence ID" value="KYF85722.1"/>
    <property type="molecule type" value="Genomic_DNA"/>
</dbReference>
<sequence length="228" mass="25839">MTINTIHHDDSLDHIWSVLVYEEARLLKDKDASDLAPEAGALVERWAQVNAGQRSAWRAEIVAQAGVDTEDDLLDDTVDELDNELLRAFRDRDAPQRRRYFKKARHEIVRLGLESQLEVVRAWPASLKSEREAALQALGARLEEDIARGDVAVEERLRAAAATADQRVREIVRFVDDINAARRTRYGLLIQRAEERRLPKDWPGRFFKKSSQGSKKAKAAPAVENPPA</sequence>
<name>A0A150S1M0_SORCE</name>
<organism evidence="2 3">
    <name type="scientific">Sorangium cellulosum</name>
    <name type="common">Polyangium cellulosum</name>
    <dbReference type="NCBI Taxonomy" id="56"/>
    <lineage>
        <taxon>Bacteria</taxon>
        <taxon>Pseudomonadati</taxon>
        <taxon>Myxococcota</taxon>
        <taxon>Polyangia</taxon>
        <taxon>Polyangiales</taxon>
        <taxon>Polyangiaceae</taxon>
        <taxon>Sorangium</taxon>
    </lineage>
</organism>
<gene>
    <name evidence="2" type="ORF">BE18_20590</name>
</gene>
<accession>A0A150S1M0</accession>
<evidence type="ECO:0000313" key="2">
    <source>
        <dbReference type="EMBL" id="KYF85722.1"/>
    </source>
</evidence>
<reference evidence="2 3" key="1">
    <citation type="submission" date="2014-02" db="EMBL/GenBank/DDBJ databases">
        <title>The small core and large imbalanced accessory genome model reveals a collaborative survival strategy of Sorangium cellulosum strains in nature.</title>
        <authorList>
            <person name="Han K."/>
            <person name="Peng R."/>
            <person name="Blom J."/>
            <person name="Li Y.-Z."/>
        </authorList>
    </citation>
    <scope>NUCLEOTIDE SEQUENCE [LARGE SCALE GENOMIC DNA]</scope>
    <source>
        <strain evidence="2 3">So0149</strain>
    </source>
</reference>
<evidence type="ECO:0000313" key="3">
    <source>
        <dbReference type="Proteomes" id="UP000075515"/>
    </source>
</evidence>
<proteinExistence type="predicted"/>
<evidence type="ECO:0000256" key="1">
    <source>
        <dbReference type="SAM" id="MobiDB-lite"/>
    </source>
</evidence>